<accession>A0A8T0SWC9</accession>
<feature type="compositionally biased region" description="Pro residues" evidence="1">
    <location>
        <begin position="178"/>
        <end position="187"/>
    </location>
</feature>
<gene>
    <name evidence="2" type="ORF">PVAP13_5KG585100</name>
</gene>
<evidence type="ECO:0000313" key="3">
    <source>
        <dbReference type="Proteomes" id="UP000823388"/>
    </source>
</evidence>
<protein>
    <submittedName>
        <fullName evidence="2">Uncharacterized protein</fullName>
    </submittedName>
</protein>
<keyword evidence="3" id="KW-1185">Reference proteome</keyword>
<reference evidence="2" key="1">
    <citation type="submission" date="2020-05" db="EMBL/GenBank/DDBJ databases">
        <title>WGS assembly of Panicum virgatum.</title>
        <authorList>
            <person name="Lovell J.T."/>
            <person name="Jenkins J."/>
            <person name="Shu S."/>
            <person name="Juenger T.E."/>
            <person name="Schmutz J."/>
        </authorList>
    </citation>
    <scope>NUCLEOTIDE SEQUENCE</scope>
    <source>
        <strain evidence="2">AP13</strain>
    </source>
</reference>
<dbReference type="Proteomes" id="UP000823388">
    <property type="component" value="Chromosome 5K"/>
</dbReference>
<feature type="compositionally biased region" description="Pro residues" evidence="1">
    <location>
        <begin position="50"/>
        <end position="67"/>
    </location>
</feature>
<evidence type="ECO:0000313" key="2">
    <source>
        <dbReference type="EMBL" id="KAG2601355.1"/>
    </source>
</evidence>
<feature type="region of interest" description="Disordered" evidence="1">
    <location>
        <begin position="154"/>
        <end position="219"/>
    </location>
</feature>
<organism evidence="2 3">
    <name type="scientific">Panicum virgatum</name>
    <name type="common">Blackwell switchgrass</name>
    <dbReference type="NCBI Taxonomy" id="38727"/>
    <lineage>
        <taxon>Eukaryota</taxon>
        <taxon>Viridiplantae</taxon>
        <taxon>Streptophyta</taxon>
        <taxon>Embryophyta</taxon>
        <taxon>Tracheophyta</taxon>
        <taxon>Spermatophyta</taxon>
        <taxon>Magnoliopsida</taxon>
        <taxon>Liliopsida</taxon>
        <taxon>Poales</taxon>
        <taxon>Poaceae</taxon>
        <taxon>PACMAD clade</taxon>
        <taxon>Panicoideae</taxon>
        <taxon>Panicodae</taxon>
        <taxon>Paniceae</taxon>
        <taxon>Panicinae</taxon>
        <taxon>Panicum</taxon>
        <taxon>Panicum sect. Hiantes</taxon>
    </lineage>
</organism>
<feature type="region of interest" description="Disordered" evidence="1">
    <location>
        <begin position="1"/>
        <end position="138"/>
    </location>
</feature>
<comment type="caution">
    <text evidence="2">The sequence shown here is derived from an EMBL/GenBank/DDBJ whole genome shotgun (WGS) entry which is preliminary data.</text>
</comment>
<name>A0A8T0SWC9_PANVG</name>
<dbReference type="EMBL" id="CM029045">
    <property type="protein sequence ID" value="KAG2601355.1"/>
    <property type="molecule type" value="Genomic_DNA"/>
</dbReference>
<evidence type="ECO:0000256" key="1">
    <source>
        <dbReference type="SAM" id="MobiDB-lite"/>
    </source>
</evidence>
<proteinExistence type="predicted"/>
<sequence length="219" mass="23229">MATRPPSAPVRARGRAFGLRRSAAGATPPHQRPPSPSTIDPSKPSSRSTPPAPIRPAGRPPTLPATSPPYRRRKRKSHHHRASLSPRPTGQGHCSASCVREPTTDVYPRTNPTGSGSRAPAPAPAPEARPGRHPPRTLRPAALCFRHLAAIRRPNPPGFAPARRGGCCPKGKPSVSFSPPPPPPPPRLVIACVASRREIQPRPSLLSSPRTSRAGGRAM</sequence>
<feature type="compositionally biased region" description="Basic residues" evidence="1">
    <location>
        <begin position="70"/>
        <end position="82"/>
    </location>
</feature>
<feature type="compositionally biased region" description="Low complexity" evidence="1">
    <location>
        <begin position="201"/>
        <end position="213"/>
    </location>
</feature>
<feature type="compositionally biased region" description="Polar residues" evidence="1">
    <location>
        <begin position="37"/>
        <end position="49"/>
    </location>
</feature>
<dbReference type="AlphaFoldDB" id="A0A8T0SWC9"/>